<dbReference type="PRINTS" id="PR00455">
    <property type="entry name" value="HTHTETR"/>
</dbReference>
<sequence length="229" mass="25001">MPRVEPEAASTTASSVAARRGRERLRPDAGTRGALFSAASKIIRERGVHALTVADVLARAKLGTRAFYRHFDSKDQLVQAVFLEMARVEMRRLRRKMAAASNPVAAVAAWIDGRLDLAFDETVRSDLRVLSLEAQSQMFAAPAVVSPAYREMLTPLIDQLELGQRQGIFTKTDPLTHAELLHGAIWACVERQWATGDCDHAKAREAALRFCLGGLGAPEHLIAPVVGHG</sequence>
<dbReference type="InterPro" id="IPR036271">
    <property type="entry name" value="Tet_transcr_reg_TetR-rel_C_sf"/>
</dbReference>
<keyword evidence="8" id="KW-1185">Reference proteome</keyword>
<dbReference type="OrthoDB" id="3469831at2"/>
<dbReference type="InterPro" id="IPR023772">
    <property type="entry name" value="DNA-bd_HTH_TetR-type_CS"/>
</dbReference>
<feature type="region of interest" description="Disordered" evidence="5">
    <location>
        <begin position="1"/>
        <end position="24"/>
    </location>
</feature>
<dbReference type="PANTHER" id="PTHR30055">
    <property type="entry name" value="HTH-TYPE TRANSCRIPTIONAL REGULATOR RUTR"/>
    <property type="match status" value="1"/>
</dbReference>
<evidence type="ECO:0000313" key="7">
    <source>
        <dbReference type="EMBL" id="ORA76523.1"/>
    </source>
</evidence>
<comment type="caution">
    <text evidence="7">The sequence shown here is derived from an EMBL/GenBank/DDBJ whole genome shotgun (WGS) entry which is preliminary data.</text>
</comment>
<dbReference type="Proteomes" id="UP000192566">
    <property type="component" value="Unassembled WGS sequence"/>
</dbReference>
<dbReference type="PROSITE" id="PS01081">
    <property type="entry name" value="HTH_TETR_1"/>
    <property type="match status" value="1"/>
</dbReference>
<dbReference type="GO" id="GO:0000976">
    <property type="term" value="F:transcription cis-regulatory region binding"/>
    <property type="evidence" value="ECO:0007669"/>
    <property type="project" value="TreeGrafter"/>
</dbReference>
<keyword evidence="2 4" id="KW-0238">DNA-binding</keyword>
<evidence type="ECO:0000256" key="1">
    <source>
        <dbReference type="ARBA" id="ARBA00023015"/>
    </source>
</evidence>
<evidence type="ECO:0000256" key="5">
    <source>
        <dbReference type="SAM" id="MobiDB-lite"/>
    </source>
</evidence>
<dbReference type="EMBL" id="MVHR01000001">
    <property type="protein sequence ID" value="ORA76523.1"/>
    <property type="molecule type" value="Genomic_DNA"/>
</dbReference>
<dbReference type="Gene3D" id="1.10.357.10">
    <property type="entry name" value="Tetracycline Repressor, domain 2"/>
    <property type="match status" value="1"/>
</dbReference>
<keyword evidence="3" id="KW-0804">Transcription</keyword>
<evidence type="ECO:0000256" key="2">
    <source>
        <dbReference type="ARBA" id="ARBA00023125"/>
    </source>
</evidence>
<accession>A0A1X0DVU3</accession>
<evidence type="ECO:0000313" key="8">
    <source>
        <dbReference type="Proteomes" id="UP000192566"/>
    </source>
</evidence>
<protein>
    <submittedName>
        <fullName evidence="7">TetR family transcriptional regulator</fullName>
    </submittedName>
</protein>
<dbReference type="InterPro" id="IPR050109">
    <property type="entry name" value="HTH-type_TetR-like_transc_reg"/>
</dbReference>
<dbReference type="SUPFAM" id="SSF46689">
    <property type="entry name" value="Homeodomain-like"/>
    <property type="match status" value="1"/>
</dbReference>
<feature type="domain" description="HTH tetR-type" evidence="6">
    <location>
        <begin position="29"/>
        <end position="89"/>
    </location>
</feature>
<keyword evidence="1" id="KW-0805">Transcription regulation</keyword>
<dbReference type="PANTHER" id="PTHR30055:SF234">
    <property type="entry name" value="HTH-TYPE TRANSCRIPTIONAL REGULATOR BETI"/>
    <property type="match status" value="1"/>
</dbReference>
<dbReference type="STRING" id="53376.BST25_00070"/>
<dbReference type="SUPFAM" id="SSF48498">
    <property type="entry name" value="Tetracyclin repressor-like, C-terminal domain"/>
    <property type="match status" value="1"/>
</dbReference>
<dbReference type="Pfam" id="PF00440">
    <property type="entry name" value="TetR_N"/>
    <property type="match status" value="1"/>
</dbReference>
<proteinExistence type="predicted"/>
<dbReference type="InterPro" id="IPR001647">
    <property type="entry name" value="HTH_TetR"/>
</dbReference>
<gene>
    <name evidence="7" type="ORF">BST25_00070</name>
</gene>
<dbReference type="GO" id="GO:0003700">
    <property type="term" value="F:DNA-binding transcription factor activity"/>
    <property type="evidence" value="ECO:0007669"/>
    <property type="project" value="TreeGrafter"/>
</dbReference>
<evidence type="ECO:0000259" key="6">
    <source>
        <dbReference type="PROSITE" id="PS50977"/>
    </source>
</evidence>
<feature type="compositionally biased region" description="Low complexity" evidence="5">
    <location>
        <begin position="8"/>
        <end position="18"/>
    </location>
</feature>
<dbReference type="InterPro" id="IPR009057">
    <property type="entry name" value="Homeodomain-like_sf"/>
</dbReference>
<organism evidence="7 8">
    <name type="scientific">Mycobacterium heidelbergense</name>
    <dbReference type="NCBI Taxonomy" id="53376"/>
    <lineage>
        <taxon>Bacteria</taxon>
        <taxon>Bacillati</taxon>
        <taxon>Actinomycetota</taxon>
        <taxon>Actinomycetes</taxon>
        <taxon>Mycobacteriales</taxon>
        <taxon>Mycobacteriaceae</taxon>
        <taxon>Mycobacterium</taxon>
        <taxon>Mycobacterium simiae complex</taxon>
    </lineage>
</organism>
<dbReference type="RefSeq" id="WP_083071946.1">
    <property type="nucleotide sequence ID" value="NZ_AP022615.1"/>
</dbReference>
<dbReference type="PROSITE" id="PS50977">
    <property type="entry name" value="HTH_TETR_2"/>
    <property type="match status" value="1"/>
</dbReference>
<feature type="DNA-binding region" description="H-T-H motif" evidence="4">
    <location>
        <begin position="52"/>
        <end position="71"/>
    </location>
</feature>
<dbReference type="AlphaFoldDB" id="A0A1X0DVU3"/>
<name>A0A1X0DVU3_MYCHE</name>
<evidence type="ECO:0000256" key="3">
    <source>
        <dbReference type="ARBA" id="ARBA00023163"/>
    </source>
</evidence>
<evidence type="ECO:0000256" key="4">
    <source>
        <dbReference type="PROSITE-ProRule" id="PRU00335"/>
    </source>
</evidence>
<reference evidence="7 8" key="1">
    <citation type="submission" date="2017-02" db="EMBL/GenBank/DDBJ databases">
        <title>The new phylogeny of genus Mycobacterium.</title>
        <authorList>
            <person name="Tortoli E."/>
            <person name="Trovato A."/>
            <person name="Cirillo D.M."/>
        </authorList>
    </citation>
    <scope>NUCLEOTIDE SEQUENCE [LARGE SCALE GENOMIC DNA]</scope>
    <source>
        <strain evidence="7 8">DSM 44471</strain>
    </source>
</reference>